<protein>
    <submittedName>
        <fullName evidence="13">Uncharacterized protein</fullName>
    </submittedName>
</protein>
<comment type="subcellular location">
    <subcellularLocation>
        <location evidence="1">Membrane</location>
        <topology evidence="1">Multi-pass membrane protein</topology>
    </subcellularLocation>
</comment>
<dbReference type="OrthoDB" id="6021021at2759"/>
<sequence length="118" mass="13959">MVSVYFREYCDYTGIHGFKYIGESRTVAERYINYPVLITFSMKESRLQQIPFPAVTICPRAKFSLSRFNATAVQDKMLENNHTFQEMEELAYASSVCAFGLWQSVNYTRERFYRFLNE</sequence>
<proteinExistence type="inferred from homology"/>
<dbReference type="GO" id="GO:0016020">
    <property type="term" value="C:membrane"/>
    <property type="evidence" value="ECO:0007669"/>
    <property type="project" value="UniProtKB-SubCell"/>
</dbReference>
<keyword evidence="3 12" id="KW-0813">Transport</keyword>
<evidence type="ECO:0000256" key="3">
    <source>
        <dbReference type="ARBA" id="ARBA00022448"/>
    </source>
</evidence>
<evidence type="ECO:0000256" key="2">
    <source>
        <dbReference type="ARBA" id="ARBA00007193"/>
    </source>
</evidence>
<comment type="similarity">
    <text evidence="2 12">Belongs to the amiloride-sensitive sodium channel (TC 1.A.6) family.</text>
</comment>
<evidence type="ECO:0000256" key="7">
    <source>
        <dbReference type="ARBA" id="ARBA00023053"/>
    </source>
</evidence>
<evidence type="ECO:0000256" key="9">
    <source>
        <dbReference type="ARBA" id="ARBA00023136"/>
    </source>
</evidence>
<evidence type="ECO:0000256" key="6">
    <source>
        <dbReference type="ARBA" id="ARBA00022989"/>
    </source>
</evidence>
<evidence type="ECO:0000256" key="10">
    <source>
        <dbReference type="ARBA" id="ARBA00023201"/>
    </source>
</evidence>
<dbReference type="Proteomes" id="UP000410492">
    <property type="component" value="Unassembled WGS sequence"/>
</dbReference>
<keyword evidence="5 12" id="KW-0812">Transmembrane</keyword>
<keyword evidence="9" id="KW-0472">Membrane</keyword>
<accession>A0A653D7R3</accession>
<keyword evidence="7" id="KW-0915">Sodium</keyword>
<keyword evidence="4 12" id="KW-0894">Sodium channel</keyword>
<keyword evidence="14" id="KW-1185">Reference proteome</keyword>
<dbReference type="InterPro" id="IPR001873">
    <property type="entry name" value="ENaC"/>
</dbReference>
<evidence type="ECO:0000256" key="4">
    <source>
        <dbReference type="ARBA" id="ARBA00022461"/>
    </source>
</evidence>
<name>A0A653D7R3_CALMS</name>
<evidence type="ECO:0000313" key="14">
    <source>
        <dbReference type="Proteomes" id="UP000410492"/>
    </source>
</evidence>
<evidence type="ECO:0000256" key="5">
    <source>
        <dbReference type="ARBA" id="ARBA00022692"/>
    </source>
</evidence>
<organism evidence="13 14">
    <name type="scientific">Callosobruchus maculatus</name>
    <name type="common">Southern cowpea weevil</name>
    <name type="synonym">Pulse bruchid</name>
    <dbReference type="NCBI Taxonomy" id="64391"/>
    <lineage>
        <taxon>Eukaryota</taxon>
        <taxon>Metazoa</taxon>
        <taxon>Ecdysozoa</taxon>
        <taxon>Arthropoda</taxon>
        <taxon>Hexapoda</taxon>
        <taxon>Insecta</taxon>
        <taxon>Pterygota</taxon>
        <taxon>Neoptera</taxon>
        <taxon>Endopterygota</taxon>
        <taxon>Coleoptera</taxon>
        <taxon>Polyphaga</taxon>
        <taxon>Cucujiformia</taxon>
        <taxon>Chrysomeloidea</taxon>
        <taxon>Chrysomelidae</taxon>
        <taxon>Bruchinae</taxon>
        <taxon>Bruchini</taxon>
        <taxon>Callosobruchus</taxon>
    </lineage>
</organism>
<keyword evidence="11 12" id="KW-0407">Ion channel</keyword>
<evidence type="ECO:0000256" key="12">
    <source>
        <dbReference type="RuleBase" id="RU000679"/>
    </source>
</evidence>
<dbReference type="GO" id="GO:0005272">
    <property type="term" value="F:sodium channel activity"/>
    <property type="evidence" value="ECO:0007669"/>
    <property type="project" value="UniProtKB-KW"/>
</dbReference>
<keyword evidence="6" id="KW-1133">Transmembrane helix</keyword>
<keyword evidence="10 12" id="KW-0739">Sodium transport</keyword>
<evidence type="ECO:0000256" key="1">
    <source>
        <dbReference type="ARBA" id="ARBA00004141"/>
    </source>
</evidence>
<reference evidence="13 14" key="1">
    <citation type="submission" date="2019-01" db="EMBL/GenBank/DDBJ databases">
        <authorList>
            <person name="Sayadi A."/>
        </authorList>
    </citation>
    <scope>NUCLEOTIDE SEQUENCE [LARGE SCALE GENOMIC DNA]</scope>
</reference>
<gene>
    <name evidence="13" type="ORF">CALMAC_LOCUS15121</name>
</gene>
<dbReference type="AlphaFoldDB" id="A0A653D7R3"/>
<keyword evidence="8 12" id="KW-0406">Ion transport</keyword>
<evidence type="ECO:0000256" key="11">
    <source>
        <dbReference type="ARBA" id="ARBA00023303"/>
    </source>
</evidence>
<dbReference type="EMBL" id="CAACVG010010592">
    <property type="protein sequence ID" value="VEN56145.1"/>
    <property type="molecule type" value="Genomic_DNA"/>
</dbReference>
<dbReference type="Pfam" id="PF00858">
    <property type="entry name" value="ASC"/>
    <property type="match status" value="1"/>
</dbReference>
<evidence type="ECO:0000256" key="8">
    <source>
        <dbReference type="ARBA" id="ARBA00023065"/>
    </source>
</evidence>
<evidence type="ECO:0000313" key="13">
    <source>
        <dbReference type="EMBL" id="VEN56145.1"/>
    </source>
</evidence>